<keyword evidence="1" id="KW-1133">Transmembrane helix</keyword>
<evidence type="ECO:0000256" key="1">
    <source>
        <dbReference type="SAM" id="Phobius"/>
    </source>
</evidence>
<feature type="transmembrane region" description="Helical" evidence="1">
    <location>
        <begin position="21"/>
        <end position="39"/>
    </location>
</feature>
<sequence>MILNSMHASGWKYFQLPSKKRLLRILVFIGVAFLLYAHLRPAPDAVDTAPVASGADLFEGIDGGATIILHPFPDLRDGEGIKDRA</sequence>
<protein>
    <submittedName>
        <fullName evidence="2">Uncharacterized protein</fullName>
    </submittedName>
</protein>
<dbReference type="Proteomes" id="UP000076481">
    <property type="component" value="Unassembled WGS sequence"/>
</dbReference>
<evidence type="ECO:0000313" key="2">
    <source>
        <dbReference type="EMBL" id="KZK75148.1"/>
    </source>
</evidence>
<proteinExistence type="predicted"/>
<organism evidence="2 3">
    <name type="scientific">Pelodictyon luteolum</name>
    <dbReference type="NCBI Taxonomy" id="1100"/>
    <lineage>
        <taxon>Bacteria</taxon>
        <taxon>Pseudomonadati</taxon>
        <taxon>Chlorobiota</taxon>
        <taxon>Chlorobiia</taxon>
        <taxon>Chlorobiales</taxon>
        <taxon>Chlorobiaceae</taxon>
        <taxon>Chlorobium/Pelodictyon group</taxon>
        <taxon>Pelodictyon</taxon>
    </lineage>
</organism>
<name>A0A165MED8_PELLU</name>
<dbReference type="EMBL" id="LVWG01000009">
    <property type="protein sequence ID" value="KZK75148.1"/>
    <property type="molecule type" value="Genomic_DNA"/>
</dbReference>
<evidence type="ECO:0000313" key="3">
    <source>
        <dbReference type="Proteomes" id="UP000076481"/>
    </source>
</evidence>
<keyword evidence="1" id="KW-0812">Transmembrane</keyword>
<comment type="caution">
    <text evidence="2">The sequence shown here is derived from an EMBL/GenBank/DDBJ whole genome shotgun (WGS) entry which is preliminary data.</text>
</comment>
<dbReference type="RefSeq" id="WP_303680704.1">
    <property type="nucleotide sequence ID" value="NZ_LVWG01000009.1"/>
</dbReference>
<reference evidence="2 3" key="1">
    <citation type="submission" date="2016-03" db="EMBL/GenBank/DDBJ databases">
        <title>Speciation and ecological success in dimly lit waters: horizontal gene transfer in a green sulfur bacteria bloom unveiled by metagenomic assembly.</title>
        <authorList>
            <person name="Llorens-Mares T."/>
            <person name="Liu Z."/>
            <person name="Allen L.Z."/>
            <person name="Rusch D.B."/>
            <person name="Craig M.T."/>
            <person name="Dupont C.L."/>
            <person name="Bryant D.A."/>
            <person name="Casamayor E.O."/>
        </authorList>
    </citation>
    <scope>NUCLEOTIDE SEQUENCE [LARGE SCALE GENOMIC DNA]</scope>
    <source>
        <strain evidence="2">CIII</strain>
    </source>
</reference>
<accession>A0A165MED8</accession>
<gene>
    <name evidence="2" type="ORF">A3K90_05350</name>
</gene>
<dbReference type="AlphaFoldDB" id="A0A165MED8"/>
<keyword evidence="1" id="KW-0472">Membrane</keyword>